<dbReference type="EMBL" id="SUMB01000001">
    <property type="protein sequence ID" value="TJZ58782.1"/>
    <property type="molecule type" value="Genomic_DNA"/>
</dbReference>
<evidence type="ECO:0000313" key="9">
    <source>
        <dbReference type="EMBL" id="TJZ58782.1"/>
    </source>
</evidence>
<keyword evidence="2 8" id="KW-0813">Transport</keyword>
<evidence type="ECO:0000256" key="1">
    <source>
        <dbReference type="ARBA" id="ARBA00001927"/>
    </source>
</evidence>
<dbReference type="AlphaFoldDB" id="A0A4U0NX93"/>
<keyword evidence="10" id="KW-1185">Reference proteome</keyword>
<dbReference type="RefSeq" id="WP_136737735.1">
    <property type="nucleotide sequence ID" value="NZ_SUMB01000001.1"/>
</dbReference>
<proteinExistence type="predicted"/>
<dbReference type="OrthoDB" id="9803319at2"/>
<evidence type="ECO:0000313" key="10">
    <source>
        <dbReference type="Proteomes" id="UP000308697"/>
    </source>
</evidence>
<reference evidence="9 10" key="1">
    <citation type="submission" date="2019-04" db="EMBL/GenBank/DDBJ databases">
        <title>Streptomyces piniterrae sp. nov., a heliquinomycin-producing actinomycete isolated from rhizosphere soil of Pinus yunnanensis.</title>
        <authorList>
            <person name="Zhuang X."/>
            <person name="Zhao J."/>
        </authorList>
    </citation>
    <scope>NUCLEOTIDE SEQUENCE [LARGE SCALE GENOMIC DNA]</scope>
    <source>
        <strain evidence="10">jys28</strain>
    </source>
</reference>
<evidence type="ECO:0000256" key="4">
    <source>
        <dbReference type="ARBA" id="ARBA00022982"/>
    </source>
</evidence>
<accession>A0A4U0NX93</accession>
<keyword evidence="5 8" id="KW-0408">Iron</keyword>
<dbReference type="PRINTS" id="PR00352">
    <property type="entry name" value="3FE4SFRDOXIN"/>
</dbReference>
<comment type="cofactor">
    <cofactor evidence="1">
        <name>[3Fe-4S] cluster</name>
        <dbReference type="ChEBI" id="CHEBI:21137"/>
    </cofactor>
</comment>
<dbReference type="Gene3D" id="3.30.70.20">
    <property type="match status" value="1"/>
</dbReference>
<evidence type="ECO:0000256" key="8">
    <source>
        <dbReference type="RuleBase" id="RU368020"/>
    </source>
</evidence>
<evidence type="ECO:0000256" key="5">
    <source>
        <dbReference type="ARBA" id="ARBA00023004"/>
    </source>
</evidence>
<keyword evidence="6 8" id="KW-0411">Iron-sulfur</keyword>
<dbReference type="Pfam" id="PF13370">
    <property type="entry name" value="Fer4_13"/>
    <property type="match status" value="1"/>
</dbReference>
<dbReference type="GO" id="GO:0009055">
    <property type="term" value="F:electron transfer activity"/>
    <property type="evidence" value="ECO:0007669"/>
    <property type="project" value="UniProtKB-UniRule"/>
</dbReference>
<sequence>MSFARVHLDESKCVTSGQCVLTAPEVFDQREKDGVAIVLTDSPAPELRGKVQEAAAGCPAAAIRLAAPADAPGRVGGRPPIEGPL</sequence>
<comment type="function">
    <text evidence="8">Ferredoxins are iron-sulfur proteins that transfer electrons in a wide variety of metabolic reactions.</text>
</comment>
<evidence type="ECO:0000256" key="3">
    <source>
        <dbReference type="ARBA" id="ARBA00022723"/>
    </source>
</evidence>
<keyword evidence="7" id="KW-0003">3Fe-4S</keyword>
<name>A0A4U0NX93_9ACTN</name>
<evidence type="ECO:0000256" key="2">
    <source>
        <dbReference type="ARBA" id="ARBA00022448"/>
    </source>
</evidence>
<dbReference type="GO" id="GO:0005506">
    <property type="term" value="F:iron ion binding"/>
    <property type="evidence" value="ECO:0007669"/>
    <property type="project" value="UniProtKB-UniRule"/>
</dbReference>
<comment type="caution">
    <text evidence="9">The sequence shown here is derived from an EMBL/GenBank/DDBJ whole genome shotgun (WGS) entry which is preliminary data.</text>
</comment>
<dbReference type="PANTHER" id="PTHR36923:SF3">
    <property type="entry name" value="FERREDOXIN"/>
    <property type="match status" value="1"/>
</dbReference>
<keyword evidence="3 8" id="KW-0479">Metal-binding</keyword>
<protein>
    <recommendedName>
        <fullName evidence="8">Ferredoxin</fullName>
    </recommendedName>
</protein>
<dbReference type="SUPFAM" id="SSF54862">
    <property type="entry name" value="4Fe-4S ferredoxins"/>
    <property type="match status" value="1"/>
</dbReference>
<evidence type="ECO:0000256" key="6">
    <source>
        <dbReference type="ARBA" id="ARBA00023014"/>
    </source>
</evidence>
<dbReference type="PANTHER" id="PTHR36923">
    <property type="entry name" value="FERREDOXIN"/>
    <property type="match status" value="1"/>
</dbReference>
<evidence type="ECO:0000256" key="7">
    <source>
        <dbReference type="ARBA" id="ARBA00023291"/>
    </source>
</evidence>
<dbReference type="InterPro" id="IPR051269">
    <property type="entry name" value="Fe-S_cluster_ET"/>
</dbReference>
<keyword evidence="4 8" id="KW-0249">Electron transport</keyword>
<dbReference type="Proteomes" id="UP000308697">
    <property type="component" value="Unassembled WGS sequence"/>
</dbReference>
<dbReference type="InterPro" id="IPR001080">
    <property type="entry name" value="3Fe4S_ferredoxin"/>
</dbReference>
<organism evidence="9 10">
    <name type="scientific">Streptomyces piniterrae</name>
    <dbReference type="NCBI Taxonomy" id="2571125"/>
    <lineage>
        <taxon>Bacteria</taxon>
        <taxon>Bacillati</taxon>
        <taxon>Actinomycetota</taxon>
        <taxon>Actinomycetes</taxon>
        <taxon>Kitasatosporales</taxon>
        <taxon>Streptomycetaceae</taxon>
        <taxon>Streptomyces</taxon>
    </lineage>
</organism>
<dbReference type="GO" id="GO:0051538">
    <property type="term" value="F:3 iron, 4 sulfur cluster binding"/>
    <property type="evidence" value="ECO:0007669"/>
    <property type="project" value="UniProtKB-KW"/>
</dbReference>
<gene>
    <name evidence="9" type="ORF">FCH28_01015</name>
</gene>